<dbReference type="AlphaFoldDB" id="A0AAQ3RF58"/>
<dbReference type="PROSITE" id="PS50181">
    <property type="entry name" value="FBOX"/>
    <property type="match status" value="1"/>
</dbReference>
<sequence>MANDEMFVLQGEMSKVLSLMRKTFYSNEEIFLLELINNASNALDKIQNERLTYKNILDDELMIRLVPDEANKTLSIIDSGIGMSKADLAYNFGVGFCSSYLVTHKVIVTSKHNDHDQYIWESQLGGSFIINKDINANHPSRGTNITLFFKDNQLEYMEETTIKNLVLKNCQHISHPIYLWNTKGHWQLINQERNNKFVAQKLMNHLPDDLLFSIISKLPLKSLKRFGCLQRSWNLLFENSYFMNLFRNNFICNNHSFYDDTSLLLTLAPRYVNSTTLYSFSDERLQNMEKMYWPKQLQEDHCDTFYTLGSSSINGIICLYEQDEEVAYLWNPSYNEVKVIPPSPFEPLQYGLALDHKYQGFGYDCVRDDYIVIRNVSFNPGVIMVDLDDIKYAPILEMYSLRSNSWRKLERGIEFTVCYDEMDRLYFEGMCHWLGNELNNGICQGCLVSFDLSKEVFITTMAPSYIPFELYYDLKAWYEWRHIFILNGSIALMSNYAGTIYIDILAEVGKKETWTQLLIFGPIPCIYHYVGTWNMGNILFATVDGEPIWLNLSTHKIGKVIENVHGIASQLVVYKKSLVRISS</sequence>
<dbReference type="SUPFAM" id="SSF81383">
    <property type="entry name" value="F-box domain"/>
    <property type="match status" value="1"/>
</dbReference>
<keyword evidence="3" id="KW-0067">ATP-binding</keyword>
<evidence type="ECO:0000313" key="6">
    <source>
        <dbReference type="EMBL" id="WVY93168.1"/>
    </source>
</evidence>
<evidence type="ECO:0000259" key="5">
    <source>
        <dbReference type="PROSITE" id="PS50181"/>
    </source>
</evidence>
<dbReference type="Pfam" id="PF07734">
    <property type="entry name" value="FBA_1"/>
    <property type="match status" value="1"/>
</dbReference>
<keyword evidence="4" id="KW-0143">Chaperone</keyword>
<dbReference type="InterPro" id="IPR001404">
    <property type="entry name" value="Hsp90_fam"/>
</dbReference>
<feature type="domain" description="F-box" evidence="5">
    <location>
        <begin position="200"/>
        <end position="245"/>
    </location>
</feature>
<dbReference type="Proteomes" id="UP001374535">
    <property type="component" value="Chromosome 10"/>
</dbReference>
<keyword evidence="7" id="KW-1185">Reference proteome</keyword>
<dbReference type="PANTHER" id="PTHR11528">
    <property type="entry name" value="HEAT SHOCK PROTEIN 90 FAMILY MEMBER"/>
    <property type="match status" value="1"/>
</dbReference>
<dbReference type="GO" id="GO:0016887">
    <property type="term" value="F:ATP hydrolysis activity"/>
    <property type="evidence" value="ECO:0007669"/>
    <property type="project" value="InterPro"/>
</dbReference>
<organism evidence="6 7">
    <name type="scientific">Vigna mungo</name>
    <name type="common">Black gram</name>
    <name type="synonym">Phaseolus mungo</name>
    <dbReference type="NCBI Taxonomy" id="3915"/>
    <lineage>
        <taxon>Eukaryota</taxon>
        <taxon>Viridiplantae</taxon>
        <taxon>Streptophyta</taxon>
        <taxon>Embryophyta</taxon>
        <taxon>Tracheophyta</taxon>
        <taxon>Spermatophyta</taxon>
        <taxon>Magnoliopsida</taxon>
        <taxon>eudicotyledons</taxon>
        <taxon>Gunneridae</taxon>
        <taxon>Pentapetalae</taxon>
        <taxon>rosids</taxon>
        <taxon>fabids</taxon>
        <taxon>Fabales</taxon>
        <taxon>Fabaceae</taxon>
        <taxon>Papilionoideae</taxon>
        <taxon>50 kb inversion clade</taxon>
        <taxon>NPAAA clade</taxon>
        <taxon>indigoferoid/millettioid clade</taxon>
        <taxon>Phaseoleae</taxon>
        <taxon>Vigna</taxon>
    </lineage>
</organism>
<dbReference type="PRINTS" id="PR00775">
    <property type="entry name" value="HEATSHOCK90"/>
</dbReference>
<evidence type="ECO:0000256" key="3">
    <source>
        <dbReference type="ARBA" id="ARBA00022840"/>
    </source>
</evidence>
<evidence type="ECO:0000313" key="7">
    <source>
        <dbReference type="Proteomes" id="UP001374535"/>
    </source>
</evidence>
<evidence type="ECO:0000256" key="4">
    <source>
        <dbReference type="ARBA" id="ARBA00023186"/>
    </source>
</evidence>
<dbReference type="EMBL" id="CP144691">
    <property type="protein sequence ID" value="WVY93168.1"/>
    <property type="molecule type" value="Genomic_DNA"/>
</dbReference>
<dbReference type="InterPro" id="IPR017451">
    <property type="entry name" value="F-box-assoc_interact_dom"/>
</dbReference>
<dbReference type="InterPro" id="IPR036047">
    <property type="entry name" value="F-box-like_dom_sf"/>
</dbReference>
<dbReference type="InterPro" id="IPR020575">
    <property type="entry name" value="Hsp90_N"/>
</dbReference>
<dbReference type="GO" id="GO:0051082">
    <property type="term" value="F:unfolded protein binding"/>
    <property type="evidence" value="ECO:0007669"/>
    <property type="project" value="InterPro"/>
</dbReference>
<dbReference type="Gene3D" id="3.30.565.10">
    <property type="entry name" value="Histidine kinase-like ATPase, C-terminal domain"/>
    <property type="match status" value="1"/>
</dbReference>
<evidence type="ECO:0000256" key="1">
    <source>
        <dbReference type="ARBA" id="ARBA00008239"/>
    </source>
</evidence>
<gene>
    <name evidence="6" type="ORF">V8G54_032256</name>
</gene>
<dbReference type="NCBIfam" id="TIGR01640">
    <property type="entry name" value="F_box_assoc_1"/>
    <property type="match status" value="1"/>
</dbReference>
<accession>A0AAQ3RF58</accession>
<dbReference type="InterPro" id="IPR036890">
    <property type="entry name" value="HATPase_C_sf"/>
</dbReference>
<dbReference type="InterPro" id="IPR006527">
    <property type="entry name" value="F-box-assoc_dom_typ1"/>
</dbReference>
<reference evidence="6 7" key="1">
    <citation type="journal article" date="2023" name="Life. Sci Alliance">
        <title>Evolutionary insights into 3D genome organization and epigenetic landscape of Vigna mungo.</title>
        <authorList>
            <person name="Junaid A."/>
            <person name="Singh B."/>
            <person name="Bhatia S."/>
        </authorList>
    </citation>
    <scope>NUCLEOTIDE SEQUENCE [LARGE SCALE GENOMIC DNA]</scope>
    <source>
        <strain evidence="6">Urdbean</strain>
    </source>
</reference>
<keyword evidence="2" id="KW-0547">Nucleotide-binding</keyword>
<dbReference type="SUPFAM" id="SSF55874">
    <property type="entry name" value="ATPase domain of HSP90 chaperone/DNA topoisomerase II/histidine kinase"/>
    <property type="match status" value="1"/>
</dbReference>
<dbReference type="InterPro" id="IPR001810">
    <property type="entry name" value="F-box_dom"/>
</dbReference>
<dbReference type="GO" id="GO:0140662">
    <property type="term" value="F:ATP-dependent protein folding chaperone"/>
    <property type="evidence" value="ECO:0007669"/>
    <property type="project" value="InterPro"/>
</dbReference>
<dbReference type="GO" id="GO:0005524">
    <property type="term" value="F:ATP binding"/>
    <property type="evidence" value="ECO:0007669"/>
    <property type="project" value="UniProtKB-KW"/>
</dbReference>
<proteinExistence type="inferred from homology"/>
<protein>
    <recommendedName>
        <fullName evidence="5">F-box domain-containing protein</fullName>
    </recommendedName>
</protein>
<comment type="similarity">
    <text evidence="1">Belongs to the heat shock protein 90 family.</text>
</comment>
<evidence type="ECO:0000256" key="2">
    <source>
        <dbReference type="ARBA" id="ARBA00022741"/>
    </source>
</evidence>
<name>A0AAQ3RF58_VIGMU</name>